<dbReference type="EMBL" id="VIIS01002036">
    <property type="protein sequence ID" value="KAF0289337.1"/>
    <property type="molecule type" value="Genomic_DNA"/>
</dbReference>
<dbReference type="Proteomes" id="UP000440578">
    <property type="component" value="Unassembled WGS sequence"/>
</dbReference>
<proteinExistence type="predicted"/>
<organism evidence="1 2">
    <name type="scientific">Amphibalanus amphitrite</name>
    <name type="common">Striped barnacle</name>
    <name type="synonym">Balanus amphitrite</name>
    <dbReference type="NCBI Taxonomy" id="1232801"/>
    <lineage>
        <taxon>Eukaryota</taxon>
        <taxon>Metazoa</taxon>
        <taxon>Ecdysozoa</taxon>
        <taxon>Arthropoda</taxon>
        <taxon>Crustacea</taxon>
        <taxon>Multicrustacea</taxon>
        <taxon>Cirripedia</taxon>
        <taxon>Thoracica</taxon>
        <taxon>Thoracicalcarea</taxon>
        <taxon>Balanomorpha</taxon>
        <taxon>Balanoidea</taxon>
        <taxon>Balanidae</taxon>
        <taxon>Amphibalaninae</taxon>
        <taxon>Amphibalanus</taxon>
    </lineage>
</organism>
<evidence type="ECO:0000313" key="2">
    <source>
        <dbReference type="Proteomes" id="UP000440578"/>
    </source>
</evidence>
<dbReference type="AlphaFoldDB" id="A0A6A4UZK9"/>
<protein>
    <submittedName>
        <fullName evidence="1">Uncharacterized protein</fullName>
    </submittedName>
</protein>
<comment type="caution">
    <text evidence="1">The sequence shown here is derived from an EMBL/GenBank/DDBJ whole genome shotgun (WGS) entry which is preliminary data.</text>
</comment>
<accession>A0A6A4UZK9</accession>
<name>A0A6A4UZK9_AMPAM</name>
<sequence length="93" mass="10665">MFGRVRGHDEYLGLAKEKGLAAYEAQVHATTRFTSSAFNQFTAIYKGYEGYVTAYSELRETKDDCEQMRYMVKGRDYCVDLATSSTFSQQWST</sequence>
<reference evidence="1 2" key="1">
    <citation type="submission" date="2019-07" db="EMBL/GenBank/DDBJ databases">
        <title>Draft genome assembly of a fouling barnacle, Amphibalanus amphitrite (Darwin, 1854): The first reference genome for Thecostraca.</title>
        <authorList>
            <person name="Kim W."/>
        </authorList>
    </citation>
    <scope>NUCLEOTIDE SEQUENCE [LARGE SCALE GENOMIC DNA]</scope>
    <source>
        <strain evidence="1">SNU_AA5</strain>
        <tissue evidence="1">Soma without cirri and trophi</tissue>
    </source>
</reference>
<gene>
    <name evidence="1" type="ORF">FJT64_012390</name>
</gene>
<keyword evidence="2" id="KW-1185">Reference proteome</keyword>
<evidence type="ECO:0000313" key="1">
    <source>
        <dbReference type="EMBL" id="KAF0289337.1"/>
    </source>
</evidence>